<dbReference type="GO" id="GO:0050839">
    <property type="term" value="F:cell adhesion molecule binding"/>
    <property type="evidence" value="ECO:0007669"/>
    <property type="project" value="TreeGrafter"/>
</dbReference>
<evidence type="ECO:0000256" key="3">
    <source>
        <dbReference type="ARBA" id="ARBA00023157"/>
    </source>
</evidence>
<accession>A0A0D8XY33</accession>
<reference evidence="8" key="2">
    <citation type="journal article" date="2016" name="Sci. Rep.">
        <title>Dictyocaulus viviparus genome, variome and transcriptome elucidate lungworm biology and support future intervention.</title>
        <authorList>
            <person name="McNulty S.N."/>
            <person name="Strube C."/>
            <person name="Rosa B.A."/>
            <person name="Martin J.C."/>
            <person name="Tyagi R."/>
            <person name="Choi Y.J."/>
            <person name="Wang Q."/>
            <person name="Hallsworth Pepin K."/>
            <person name="Zhang X."/>
            <person name="Ozersky P."/>
            <person name="Wilson R.K."/>
            <person name="Sternberg P.W."/>
            <person name="Gasser R.B."/>
            <person name="Mitreva M."/>
        </authorList>
    </citation>
    <scope>NUCLEOTIDE SEQUENCE [LARGE SCALE GENOMIC DNA]</scope>
    <source>
        <strain evidence="8">HannoverDv2000</strain>
    </source>
</reference>
<dbReference type="Proteomes" id="UP000053766">
    <property type="component" value="Unassembled WGS sequence"/>
</dbReference>
<dbReference type="InterPro" id="IPR007110">
    <property type="entry name" value="Ig-like_dom"/>
</dbReference>
<evidence type="ECO:0000256" key="1">
    <source>
        <dbReference type="ARBA" id="ARBA00004479"/>
    </source>
</evidence>
<dbReference type="Pfam" id="PF13927">
    <property type="entry name" value="Ig_3"/>
    <property type="match status" value="1"/>
</dbReference>
<dbReference type="SUPFAM" id="SSF48726">
    <property type="entry name" value="Immunoglobulin"/>
    <property type="match status" value="1"/>
</dbReference>
<evidence type="ECO:0000256" key="2">
    <source>
        <dbReference type="ARBA" id="ARBA00023136"/>
    </source>
</evidence>
<evidence type="ECO:0000256" key="5">
    <source>
        <dbReference type="ARBA" id="ARBA00023319"/>
    </source>
</evidence>
<dbReference type="GO" id="GO:0005911">
    <property type="term" value="C:cell-cell junction"/>
    <property type="evidence" value="ECO:0007669"/>
    <property type="project" value="TreeGrafter"/>
</dbReference>
<dbReference type="InterPro" id="IPR003599">
    <property type="entry name" value="Ig_sub"/>
</dbReference>
<name>A0A0D8XY33_DICVI</name>
<dbReference type="EMBL" id="KN716315">
    <property type="protein sequence ID" value="KJH47261.1"/>
    <property type="molecule type" value="Genomic_DNA"/>
</dbReference>
<dbReference type="SMART" id="SM00408">
    <property type="entry name" value="IGc2"/>
    <property type="match status" value="1"/>
</dbReference>
<keyword evidence="3" id="KW-1015">Disulfide bond</keyword>
<dbReference type="STRING" id="29172.A0A0D8XY33"/>
<proteinExistence type="predicted"/>
<dbReference type="InterPro" id="IPR013783">
    <property type="entry name" value="Ig-like_fold"/>
</dbReference>
<reference evidence="7 8" key="1">
    <citation type="submission" date="2013-11" db="EMBL/GenBank/DDBJ databases">
        <title>Draft genome of the bovine lungworm Dictyocaulus viviparus.</title>
        <authorList>
            <person name="Mitreva M."/>
        </authorList>
    </citation>
    <scope>NUCLEOTIDE SEQUENCE [LARGE SCALE GENOMIC DNA]</scope>
    <source>
        <strain evidence="7 8">HannoverDv2000</strain>
    </source>
</reference>
<dbReference type="Gene3D" id="2.60.40.10">
    <property type="entry name" value="Immunoglobulins"/>
    <property type="match status" value="1"/>
</dbReference>
<protein>
    <submittedName>
        <fullName evidence="7">Immunoglobulin domain protein</fullName>
    </submittedName>
</protein>
<keyword evidence="5" id="KW-0393">Immunoglobulin domain</keyword>
<dbReference type="PROSITE" id="PS50835">
    <property type="entry name" value="IG_LIKE"/>
    <property type="match status" value="1"/>
</dbReference>
<dbReference type="PANTHER" id="PTHR11640:SF136">
    <property type="entry name" value="NEPHRIN"/>
    <property type="match status" value="1"/>
</dbReference>
<evidence type="ECO:0000313" key="7">
    <source>
        <dbReference type="EMBL" id="KJH47261.1"/>
    </source>
</evidence>
<dbReference type="InterPro" id="IPR036179">
    <property type="entry name" value="Ig-like_dom_sf"/>
</dbReference>
<dbReference type="InterPro" id="IPR051275">
    <property type="entry name" value="Cell_adhesion_signaling"/>
</dbReference>
<dbReference type="InterPro" id="IPR003598">
    <property type="entry name" value="Ig_sub2"/>
</dbReference>
<keyword evidence="8" id="KW-1185">Reference proteome</keyword>
<gene>
    <name evidence="7" type="ORF">DICVIV_06662</name>
</gene>
<dbReference type="PROSITE" id="PS00290">
    <property type="entry name" value="IG_MHC"/>
    <property type="match status" value="1"/>
</dbReference>
<evidence type="ECO:0000256" key="4">
    <source>
        <dbReference type="ARBA" id="ARBA00023180"/>
    </source>
</evidence>
<comment type="subcellular location">
    <subcellularLocation>
        <location evidence="1">Membrane</location>
        <topology evidence="1">Single-pass type I membrane protein</topology>
    </subcellularLocation>
</comment>
<evidence type="ECO:0000313" key="8">
    <source>
        <dbReference type="Proteomes" id="UP000053766"/>
    </source>
</evidence>
<dbReference type="PANTHER" id="PTHR11640">
    <property type="entry name" value="NEPHRIN"/>
    <property type="match status" value="1"/>
</dbReference>
<dbReference type="GO" id="GO:0098609">
    <property type="term" value="P:cell-cell adhesion"/>
    <property type="evidence" value="ECO:0007669"/>
    <property type="project" value="TreeGrafter"/>
</dbReference>
<dbReference type="GO" id="GO:0005886">
    <property type="term" value="C:plasma membrane"/>
    <property type="evidence" value="ECO:0007669"/>
    <property type="project" value="TreeGrafter"/>
</dbReference>
<dbReference type="AlphaFoldDB" id="A0A0D8XY33"/>
<sequence length="182" mass="20735">MIFSCPEEISWAVQMPQGIRLKIQISVYPTEAQVRDGREVMFDCRARTADNSVYPPTRPPLSQRTYFQLVRVFVSTNIIEFMSYTYANWLKIQISVYPTEAQVRDGREVMFDCRARTADNSVYPPTRWTRVGGSLSPHAHESSGRLTIKPVSLSDSGEYVCQASHQGKTIEARATLHVQPFQ</sequence>
<evidence type="ECO:0000259" key="6">
    <source>
        <dbReference type="PROSITE" id="PS50835"/>
    </source>
</evidence>
<feature type="domain" description="Ig-like" evidence="6">
    <location>
        <begin position="92"/>
        <end position="177"/>
    </location>
</feature>
<keyword evidence="2" id="KW-0472">Membrane</keyword>
<dbReference type="InterPro" id="IPR003006">
    <property type="entry name" value="Ig/MHC_CS"/>
</dbReference>
<organism evidence="7 8">
    <name type="scientific">Dictyocaulus viviparus</name>
    <name type="common">Bovine lungworm</name>
    <dbReference type="NCBI Taxonomy" id="29172"/>
    <lineage>
        <taxon>Eukaryota</taxon>
        <taxon>Metazoa</taxon>
        <taxon>Ecdysozoa</taxon>
        <taxon>Nematoda</taxon>
        <taxon>Chromadorea</taxon>
        <taxon>Rhabditida</taxon>
        <taxon>Rhabditina</taxon>
        <taxon>Rhabditomorpha</taxon>
        <taxon>Strongyloidea</taxon>
        <taxon>Metastrongylidae</taxon>
        <taxon>Dictyocaulus</taxon>
    </lineage>
</organism>
<dbReference type="OrthoDB" id="5861944at2759"/>
<keyword evidence="4" id="KW-0325">Glycoprotein</keyword>
<dbReference type="SMART" id="SM00409">
    <property type="entry name" value="IG"/>
    <property type="match status" value="1"/>
</dbReference>